<comment type="cofactor">
    <cofactor evidence="6">
        <name>FAD</name>
        <dbReference type="ChEBI" id="CHEBI:57692"/>
    </cofactor>
</comment>
<dbReference type="InParanoid" id="A0A0E1RYV4"/>
<dbReference type="RefSeq" id="XP_001245039.2">
    <property type="nucleotide sequence ID" value="XM_001245038.2"/>
</dbReference>
<dbReference type="InterPro" id="IPR006091">
    <property type="entry name" value="Acyl-CoA_Oxase/DH_mid-dom"/>
</dbReference>
<dbReference type="OrthoDB" id="10251155at2759"/>
<keyword evidence="9" id="KW-1185">Reference proteome</keyword>
<dbReference type="GeneID" id="4565129"/>
<reference evidence="9" key="1">
    <citation type="journal article" date="2009" name="Genome Res.">
        <title>Comparative genomic analyses of the human fungal pathogens Coccidioides and their relatives.</title>
        <authorList>
            <person name="Sharpton T.J."/>
            <person name="Stajich J.E."/>
            <person name="Rounsley S.D."/>
            <person name="Gardner M.J."/>
            <person name="Wortman J.R."/>
            <person name="Jordar V.S."/>
            <person name="Maiti R."/>
            <person name="Kodira C.D."/>
            <person name="Neafsey D.E."/>
            <person name="Zeng Q."/>
            <person name="Hung C.-Y."/>
            <person name="McMahan C."/>
            <person name="Muszewska A."/>
            <person name="Grynberg M."/>
            <person name="Mandel M.A."/>
            <person name="Kellner E.M."/>
            <person name="Barker B.M."/>
            <person name="Galgiani J.N."/>
            <person name="Orbach M.J."/>
            <person name="Kirkland T.N."/>
            <person name="Cole G.T."/>
            <person name="Henn M.R."/>
            <person name="Birren B.W."/>
            <person name="Taylor J.W."/>
        </authorList>
    </citation>
    <scope>NUCLEOTIDE SEQUENCE [LARGE SCALE GENOMIC DNA]</scope>
    <source>
        <strain evidence="9">RS</strain>
    </source>
</reference>
<keyword evidence="3" id="KW-0547">Nucleotide-binding</keyword>
<keyword evidence="4 6" id="KW-0274">FAD</keyword>
<evidence type="ECO:0000256" key="6">
    <source>
        <dbReference type="RuleBase" id="RU362125"/>
    </source>
</evidence>
<feature type="domain" description="RecA family profile 2" evidence="7">
    <location>
        <begin position="250"/>
        <end position="321"/>
    </location>
</feature>
<name>A0A0E1RYV4_COCIM</name>
<dbReference type="PANTHER" id="PTHR42707">
    <property type="entry name" value="ACYL-COA DEHYDROGENASE"/>
    <property type="match status" value="1"/>
</dbReference>
<dbReference type="GO" id="GO:0006259">
    <property type="term" value="P:DNA metabolic process"/>
    <property type="evidence" value="ECO:0007669"/>
    <property type="project" value="InterPro"/>
</dbReference>
<dbReference type="InterPro" id="IPR009100">
    <property type="entry name" value="AcylCoA_DH/oxidase_NM_dom_sf"/>
</dbReference>
<evidence type="ECO:0000256" key="3">
    <source>
        <dbReference type="ARBA" id="ARBA00022741"/>
    </source>
</evidence>
<evidence type="ECO:0000259" key="7">
    <source>
        <dbReference type="PROSITE" id="PS50163"/>
    </source>
</evidence>
<keyword evidence="5" id="KW-0067">ATP-binding</keyword>
<keyword evidence="6" id="KW-0560">Oxidoreductase</keyword>
<dbReference type="OMA" id="FQGAMFM"/>
<dbReference type="PANTHER" id="PTHR42707:SF2">
    <property type="entry name" value="ACD11 DEHYDROGENASE"/>
    <property type="match status" value="1"/>
</dbReference>
<dbReference type="InterPro" id="IPR041504">
    <property type="entry name" value="AidB_N"/>
</dbReference>
<sequence>MEPSSSTAGFFQGPPVIPPSIEDDGIFRRVVSLHLPSPIPQHLYQDLTQFSNLVLSKPIQSHIADAERNLPSVKPLTTFGVENKQDSLFTGEGWRTLQDIGIKEGIVASGYEKASGGDLWNNRVYQSLKFFLWVPSAAMVTCPSAMTDGAACLLGRHLDGENGEIFAEARRRLTSRDPSIAWTSGQWMTERKGGSDVRGTETVARKLSGAEKLETDGVDAHGMPLGPWRIDGFKWFSSATDANMTILLAKTSKDGAVSAFYAPLRRRVRGGNSETELNGIRIQRLKNKLGTKPVPTAELELKGMRAYLVGKEGQGVKEISTLLNITRLQNAIAAVSYWGRGLAISKAYAKVRAVRNTMLMDMPAHVRKLAQDHVKYAANTHLTFLVAALLGVSEGQESGRTPAAQANIVPQTPQQAHALLRLLTPMVKAQTALRAIKGVRACMENLGGVGYLENEDPLFNIARIFRDACVLSIWEGTTDIMADDVVRVVKGREGPQCLAVLGAWVSNALNVSNSKGFHNEGRQLQRVWEQWLTGVNNKDKEQLKWEGRNYLRDLEHVVCGCLLILDASRDQDDIAREIARRWILGDDASQGSWKAQAAWDKRIVFGAEPRNSRLGSALRQAAFLKGKFDFASKTPPPSPT</sequence>
<dbReference type="EMBL" id="GG704914">
    <property type="protein sequence ID" value="EAS33456.2"/>
    <property type="molecule type" value="Genomic_DNA"/>
</dbReference>
<dbReference type="Gene3D" id="1.20.140.10">
    <property type="entry name" value="Butyryl-CoA Dehydrogenase, subunit A, domain 3"/>
    <property type="match status" value="1"/>
</dbReference>
<gene>
    <name evidence="8" type="ORF">CIMG_04480</name>
</gene>
<dbReference type="SUPFAM" id="SSF47203">
    <property type="entry name" value="Acyl-CoA dehydrogenase C-terminal domain-like"/>
    <property type="match status" value="1"/>
</dbReference>
<dbReference type="PROSITE" id="PS50163">
    <property type="entry name" value="RECA_3"/>
    <property type="match status" value="1"/>
</dbReference>
<comment type="similarity">
    <text evidence="1 6">Belongs to the acyl-CoA dehydrogenase family.</text>
</comment>
<dbReference type="InterPro" id="IPR052904">
    <property type="entry name" value="Acyl-CoA_dehydrogenase-like"/>
</dbReference>
<dbReference type="KEGG" id="cim:CIMG_04480"/>
<dbReference type="InterPro" id="IPR009075">
    <property type="entry name" value="AcylCo_DH/oxidase_C"/>
</dbReference>
<dbReference type="Pfam" id="PF00441">
    <property type="entry name" value="Acyl-CoA_dh_1"/>
    <property type="match status" value="1"/>
</dbReference>
<dbReference type="GO" id="GO:0003995">
    <property type="term" value="F:acyl-CoA dehydrogenase activity"/>
    <property type="evidence" value="ECO:0007669"/>
    <property type="project" value="TreeGrafter"/>
</dbReference>
<dbReference type="InterPro" id="IPR036250">
    <property type="entry name" value="AcylCo_DH-like_C"/>
</dbReference>
<evidence type="ECO:0000256" key="1">
    <source>
        <dbReference type="ARBA" id="ARBA00009347"/>
    </source>
</evidence>
<dbReference type="GO" id="GO:0005524">
    <property type="term" value="F:ATP binding"/>
    <property type="evidence" value="ECO:0007669"/>
    <property type="project" value="UniProtKB-KW"/>
</dbReference>
<dbReference type="Pfam" id="PF18158">
    <property type="entry name" value="AidB_N"/>
    <property type="match status" value="1"/>
</dbReference>
<organism evidence="8 9">
    <name type="scientific">Coccidioides immitis (strain RS)</name>
    <name type="common">Valley fever fungus</name>
    <dbReference type="NCBI Taxonomy" id="246410"/>
    <lineage>
        <taxon>Eukaryota</taxon>
        <taxon>Fungi</taxon>
        <taxon>Dikarya</taxon>
        <taxon>Ascomycota</taxon>
        <taxon>Pezizomycotina</taxon>
        <taxon>Eurotiomycetes</taxon>
        <taxon>Eurotiomycetidae</taxon>
        <taxon>Onygenales</taxon>
        <taxon>Onygenaceae</taxon>
        <taxon>Coccidioides</taxon>
    </lineage>
</organism>
<evidence type="ECO:0000256" key="5">
    <source>
        <dbReference type="ARBA" id="ARBA00022840"/>
    </source>
</evidence>
<dbReference type="SUPFAM" id="SSF56645">
    <property type="entry name" value="Acyl-CoA dehydrogenase NM domain-like"/>
    <property type="match status" value="1"/>
</dbReference>
<dbReference type="Gene3D" id="2.40.110.20">
    <property type="match status" value="1"/>
</dbReference>
<evidence type="ECO:0000313" key="8">
    <source>
        <dbReference type="EMBL" id="EAS33456.2"/>
    </source>
</evidence>
<evidence type="ECO:0000256" key="2">
    <source>
        <dbReference type="ARBA" id="ARBA00022630"/>
    </source>
</evidence>
<keyword evidence="2 6" id="KW-0285">Flavoprotein</keyword>
<dbReference type="InterPro" id="IPR020587">
    <property type="entry name" value="RecA_monomer-monomer_interface"/>
</dbReference>
<dbReference type="Pfam" id="PF02770">
    <property type="entry name" value="Acyl-CoA_dh_M"/>
    <property type="match status" value="1"/>
</dbReference>
<evidence type="ECO:0000256" key="4">
    <source>
        <dbReference type="ARBA" id="ARBA00022827"/>
    </source>
</evidence>
<dbReference type="AlphaFoldDB" id="A0A0E1RYV4"/>
<evidence type="ECO:0000313" key="9">
    <source>
        <dbReference type="Proteomes" id="UP000001261"/>
    </source>
</evidence>
<dbReference type="GO" id="GO:0003677">
    <property type="term" value="F:DNA binding"/>
    <property type="evidence" value="ECO:0007669"/>
    <property type="project" value="InterPro"/>
</dbReference>
<dbReference type="STRING" id="246410.A0A0E1RYV4"/>
<dbReference type="Proteomes" id="UP000001261">
    <property type="component" value="Unassembled WGS sequence"/>
</dbReference>
<accession>A0A0E1RYV4</accession>
<reference evidence="9" key="2">
    <citation type="journal article" date="2010" name="Genome Res.">
        <title>Population genomic sequencing of Coccidioides fungi reveals recent hybridization and transposon control.</title>
        <authorList>
            <person name="Neafsey D.E."/>
            <person name="Barker B.M."/>
            <person name="Sharpton T.J."/>
            <person name="Stajich J.E."/>
            <person name="Park D.J."/>
            <person name="Whiston E."/>
            <person name="Hung C.-Y."/>
            <person name="McMahan C."/>
            <person name="White J."/>
            <person name="Sykes S."/>
            <person name="Heiman D."/>
            <person name="Young S."/>
            <person name="Zeng Q."/>
            <person name="Abouelleil A."/>
            <person name="Aftuck L."/>
            <person name="Bessette D."/>
            <person name="Brown A."/>
            <person name="FitzGerald M."/>
            <person name="Lui A."/>
            <person name="Macdonald J.P."/>
            <person name="Priest M."/>
            <person name="Orbach M.J."/>
            <person name="Galgiani J.N."/>
            <person name="Kirkland T.N."/>
            <person name="Cole G.T."/>
            <person name="Birren B.W."/>
            <person name="Henn M.R."/>
            <person name="Taylor J.W."/>
            <person name="Rounsley S.D."/>
        </authorList>
    </citation>
    <scope>GENOME REANNOTATION</scope>
    <source>
        <strain evidence="9">RS</strain>
    </source>
</reference>
<dbReference type="VEuPathDB" id="FungiDB:CIMG_04480"/>
<protein>
    <recommendedName>
        <fullName evidence="7">RecA family profile 2 domain-containing protein</fullName>
    </recommendedName>
</protein>
<dbReference type="GO" id="GO:0008094">
    <property type="term" value="F:ATP-dependent activity, acting on DNA"/>
    <property type="evidence" value="ECO:0007669"/>
    <property type="project" value="InterPro"/>
</dbReference>
<proteinExistence type="inferred from homology"/>